<reference evidence="7 8" key="1">
    <citation type="submission" date="2019-01" db="EMBL/GenBank/DDBJ databases">
        <title>Draft genome sequences of the type strains of six Macrococcus species.</title>
        <authorList>
            <person name="Mazhar S."/>
            <person name="Altermann E."/>
            <person name="Hill C."/>
            <person name="Mcauliffe O."/>
        </authorList>
    </citation>
    <scope>NUCLEOTIDE SEQUENCE [LARGE SCALE GENOMIC DNA]</scope>
    <source>
        <strain evidence="7 8">ATCC 51825</strain>
    </source>
</reference>
<gene>
    <name evidence="7" type="ORF">ERX55_07250</name>
</gene>
<evidence type="ECO:0000256" key="3">
    <source>
        <dbReference type="ARBA" id="ARBA00023172"/>
    </source>
</evidence>
<dbReference type="InterPro" id="IPR044068">
    <property type="entry name" value="CB"/>
</dbReference>
<evidence type="ECO:0000259" key="5">
    <source>
        <dbReference type="PROSITE" id="PS51898"/>
    </source>
</evidence>
<dbReference type="OrthoDB" id="107900at2"/>
<comment type="similarity">
    <text evidence="1">Belongs to the 'phage' integrase family.</text>
</comment>
<evidence type="ECO:0000256" key="1">
    <source>
        <dbReference type="ARBA" id="ARBA00008857"/>
    </source>
</evidence>
<dbReference type="Pfam" id="PF13102">
    <property type="entry name" value="Phage_int_SAM_5"/>
    <property type="match status" value="1"/>
</dbReference>
<feature type="domain" description="Core-binding (CB)" evidence="6">
    <location>
        <begin position="9"/>
        <end position="114"/>
    </location>
</feature>
<dbReference type="EMBL" id="SCWF01000007">
    <property type="protein sequence ID" value="TDM13783.1"/>
    <property type="molecule type" value="Genomic_DNA"/>
</dbReference>
<evidence type="ECO:0000256" key="2">
    <source>
        <dbReference type="ARBA" id="ARBA00023125"/>
    </source>
</evidence>
<dbReference type="PROSITE" id="PS51900">
    <property type="entry name" value="CB"/>
    <property type="match status" value="1"/>
</dbReference>
<dbReference type="InterPro" id="IPR013762">
    <property type="entry name" value="Integrase-like_cat_sf"/>
</dbReference>
<dbReference type="PANTHER" id="PTHR30349">
    <property type="entry name" value="PHAGE INTEGRASE-RELATED"/>
    <property type="match status" value="1"/>
</dbReference>
<accession>A0A4R6BZ61</accession>
<dbReference type="InterPro" id="IPR050090">
    <property type="entry name" value="Tyrosine_recombinase_XerCD"/>
</dbReference>
<evidence type="ECO:0000313" key="7">
    <source>
        <dbReference type="EMBL" id="TDM13783.1"/>
    </source>
</evidence>
<dbReference type="PROSITE" id="PS51898">
    <property type="entry name" value="TYR_RECOMBINASE"/>
    <property type="match status" value="1"/>
</dbReference>
<name>A0A4R6BZ61_9STAP</name>
<evidence type="ECO:0000256" key="4">
    <source>
        <dbReference type="PROSITE-ProRule" id="PRU01248"/>
    </source>
</evidence>
<dbReference type="InterPro" id="IPR002104">
    <property type="entry name" value="Integrase_catalytic"/>
</dbReference>
<proteinExistence type="inferred from homology"/>
<dbReference type="AlphaFoldDB" id="A0A4R6BZ61"/>
<evidence type="ECO:0000259" key="6">
    <source>
        <dbReference type="PROSITE" id="PS51900"/>
    </source>
</evidence>
<dbReference type="InterPro" id="IPR010998">
    <property type="entry name" value="Integrase_recombinase_N"/>
</dbReference>
<dbReference type="InterPro" id="IPR025269">
    <property type="entry name" value="SAM-like_dom"/>
</dbReference>
<dbReference type="Gene3D" id="1.10.443.10">
    <property type="entry name" value="Intergrase catalytic core"/>
    <property type="match status" value="1"/>
</dbReference>
<protein>
    <recommendedName>
        <fullName evidence="9">Site-specific integrase</fullName>
    </recommendedName>
</protein>
<dbReference type="GO" id="GO:0015074">
    <property type="term" value="P:DNA integration"/>
    <property type="evidence" value="ECO:0007669"/>
    <property type="project" value="InterPro"/>
</dbReference>
<organism evidence="7 8">
    <name type="scientific">Macrococcus bovicus</name>
    <dbReference type="NCBI Taxonomy" id="69968"/>
    <lineage>
        <taxon>Bacteria</taxon>
        <taxon>Bacillati</taxon>
        <taxon>Bacillota</taxon>
        <taxon>Bacilli</taxon>
        <taxon>Bacillales</taxon>
        <taxon>Staphylococcaceae</taxon>
        <taxon>Macrococcus</taxon>
    </lineage>
</organism>
<evidence type="ECO:0000313" key="8">
    <source>
        <dbReference type="Proteomes" id="UP000294843"/>
    </source>
</evidence>
<dbReference type="RefSeq" id="WP_133451908.1">
    <property type="nucleotide sequence ID" value="NZ_SCWF01000007.1"/>
</dbReference>
<keyword evidence="8" id="KW-1185">Reference proteome</keyword>
<dbReference type="GO" id="GO:0003677">
    <property type="term" value="F:DNA binding"/>
    <property type="evidence" value="ECO:0007669"/>
    <property type="project" value="UniProtKB-UniRule"/>
</dbReference>
<evidence type="ECO:0008006" key="9">
    <source>
        <dbReference type="Google" id="ProtNLM"/>
    </source>
</evidence>
<dbReference type="InterPro" id="IPR011010">
    <property type="entry name" value="DNA_brk_join_enz"/>
</dbReference>
<dbReference type="Pfam" id="PF00589">
    <property type="entry name" value="Phage_integrase"/>
    <property type="match status" value="1"/>
</dbReference>
<comment type="caution">
    <text evidence="7">The sequence shown here is derived from an EMBL/GenBank/DDBJ whole genome shotgun (WGS) entry which is preliminary data.</text>
</comment>
<sequence length="337" mass="40512">MSRIKTKRNKEVHLNNDFEKFKEIVVNEKQLLNLSRNTLKNYNKVFNALNDYFNDKVSPFDLTDRHAKEFVMYLQNDKVHYRDKLRNTGEVRGLKPSTINTYIKLCKTFYQTLYELNYIENNPFRNIRCVKRQNERIKVIAKEDLTKLLNSFDTQYFTDYRMYVAINVLLDTFGRIGEVLNIKISDIDFENRTIFFPITKNNDFRYVPFSKQTKQLIANFIDECREMNSEYLFVDVNGNRWQEEAFRNSLKKYCREFNITTHITPHMFRHTASMLFLESGGNIRVLQKILGHRKLATTEIYAHVSDDLIRLQKENYSTIEQLNDSKKYQRPRSKRYR</sequence>
<feature type="domain" description="Tyr recombinase" evidence="5">
    <location>
        <begin position="135"/>
        <end position="314"/>
    </location>
</feature>
<keyword evidence="2 4" id="KW-0238">DNA-binding</keyword>
<dbReference type="Proteomes" id="UP000294843">
    <property type="component" value="Unassembled WGS sequence"/>
</dbReference>
<dbReference type="CDD" id="cd00397">
    <property type="entry name" value="DNA_BRE_C"/>
    <property type="match status" value="1"/>
</dbReference>
<keyword evidence="3" id="KW-0233">DNA recombination</keyword>
<dbReference type="SUPFAM" id="SSF56349">
    <property type="entry name" value="DNA breaking-rejoining enzymes"/>
    <property type="match status" value="1"/>
</dbReference>
<dbReference type="Gene3D" id="1.10.150.130">
    <property type="match status" value="1"/>
</dbReference>
<dbReference type="GO" id="GO:0006310">
    <property type="term" value="P:DNA recombination"/>
    <property type="evidence" value="ECO:0007669"/>
    <property type="project" value="UniProtKB-KW"/>
</dbReference>
<dbReference type="PANTHER" id="PTHR30349:SF41">
    <property type="entry name" value="INTEGRASE_RECOMBINASE PROTEIN MJ0367-RELATED"/>
    <property type="match status" value="1"/>
</dbReference>